<gene>
    <name evidence="1" type="ORF">LCGC14_1096510</name>
</gene>
<dbReference type="InterPro" id="IPR004211">
    <property type="entry name" value="Endonuclease_7"/>
</dbReference>
<dbReference type="EMBL" id="LAZR01004909">
    <property type="protein sequence ID" value="KKN04524.1"/>
    <property type="molecule type" value="Genomic_DNA"/>
</dbReference>
<reference evidence="1" key="1">
    <citation type="journal article" date="2015" name="Nature">
        <title>Complex archaea that bridge the gap between prokaryotes and eukaryotes.</title>
        <authorList>
            <person name="Spang A."/>
            <person name="Saw J.H."/>
            <person name="Jorgensen S.L."/>
            <person name="Zaremba-Niedzwiedzka K."/>
            <person name="Martijn J."/>
            <person name="Lind A.E."/>
            <person name="van Eijk R."/>
            <person name="Schleper C."/>
            <person name="Guy L."/>
            <person name="Ettema T.J."/>
        </authorList>
    </citation>
    <scope>NUCLEOTIDE SEQUENCE</scope>
</reference>
<comment type="caution">
    <text evidence="1">The sequence shown here is derived from an EMBL/GenBank/DDBJ whole genome shotgun (WGS) entry which is preliminary data.</text>
</comment>
<sequence>MNDKIKKKDAFYNDVYFKNDKQINIAKKYNYTTGYVSQIAKKFKLLKFPPKTKDNVLICIKCDTTQNLVFHHDHETGEYIALVCQPCNLKFRDNELDFKEPSKFIAFRCPTKLYEEVLEEEENMSRFIKDAIISHKDKKYNEDLLNAFTQYSKLFHLIEMHFINNRNTLNQNELIIFVKATITNAKTIDNIEESIK</sequence>
<dbReference type="InterPro" id="IPR044925">
    <property type="entry name" value="His-Me_finger_sf"/>
</dbReference>
<dbReference type="AlphaFoldDB" id="A0A0F9MF59"/>
<evidence type="ECO:0000313" key="1">
    <source>
        <dbReference type="EMBL" id="KKN04524.1"/>
    </source>
</evidence>
<dbReference type="Pfam" id="PF02945">
    <property type="entry name" value="Endonuclease_7"/>
    <property type="match status" value="1"/>
</dbReference>
<name>A0A0F9MF59_9ZZZZ</name>
<dbReference type="SUPFAM" id="SSF54060">
    <property type="entry name" value="His-Me finger endonucleases"/>
    <property type="match status" value="1"/>
</dbReference>
<proteinExistence type="predicted"/>
<organism evidence="1">
    <name type="scientific">marine sediment metagenome</name>
    <dbReference type="NCBI Taxonomy" id="412755"/>
    <lineage>
        <taxon>unclassified sequences</taxon>
        <taxon>metagenomes</taxon>
        <taxon>ecological metagenomes</taxon>
    </lineage>
</organism>
<accession>A0A0F9MF59</accession>
<protein>
    <submittedName>
        <fullName evidence="1">Uncharacterized protein</fullName>
    </submittedName>
</protein>